<organism evidence="1 2">
    <name type="scientific">Mycena rosella</name>
    <name type="common">Pink bonnet</name>
    <name type="synonym">Agaricus rosellus</name>
    <dbReference type="NCBI Taxonomy" id="1033263"/>
    <lineage>
        <taxon>Eukaryota</taxon>
        <taxon>Fungi</taxon>
        <taxon>Dikarya</taxon>
        <taxon>Basidiomycota</taxon>
        <taxon>Agaricomycotina</taxon>
        <taxon>Agaricomycetes</taxon>
        <taxon>Agaricomycetidae</taxon>
        <taxon>Agaricales</taxon>
        <taxon>Marasmiineae</taxon>
        <taxon>Mycenaceae</taxon>
        <taxon>Mycena</taxon>
    </lineage>
</organism>
<reference evidence="1" key="1">
    <citation type="submission" date="2023-03" db="EMBL/GenBank/DDBJ databases">
        <title>Massive genome expansion in bonnet fungi (Mycena s.s.) driven by repeated elements and novel gene families across ecological guilds.</title>
        <authorList>
            <consortium name="Lawrence Berkeley National Laboratory"/>
            <person name="Harder C.B."/>
            <person name="Miyauchi S."/>
            <person name="Viragh M."/>
            <person name="Kuo A."/>
            <person name="Thoen E."/>
            <person name="Andreopoulos B."/>
            <person name="Lu D."/>
            <person name="Skrede I."/>
            <person name="Drula E."/>
            <person name="Henrissat B."/>
            <person name="Morin E."/>
            <person name="Kohler A."/>
            <person name="Barry K."/>
            <person name="LaButti K."/>
            <person name="Morin E."/>
            <person name="Salamov A."/>
            <person name="Lipzen A."/>
            <person name="Mereny Z."/>
            <person name="Hegedus B."/>
            <person name="Baldrian P."/>
            <person name="Stursova M."/>
            <person name="Weitz H."/>
            <person name="Taylor A."/>
            <person name="Grigoriev I.V."/>
            <person name="Nagy L.G."/>
            <person name="Martin F."/>
            <person name="Kauserud H."/>
        </authorList>
    </citation>
    <scope>NUCLEOTIDE SEQUENCE</scope>
    <source>
        <strain evidence="1">CBHHK067</strain>
    </source>
</reference>
<name>A0AAD7G3Y1_MYCRO</name>
<dbReference type="AlphaFoldDB" id="A0AAD7G3Y1"/>
<dbReference type="Proteomes" id="UP001221757">
    <property type="component" value="Unassembled WGS sequence"/>
</dbReference>
<comment type="caution">
    <text evidence="1">The sequence shown here is derived from an EMBL/GenBank/DDBJ whole genome shotgun (WGS) entry which is preliminary data.</text>
</comment>
<gene>
    <name evidence="1" type="ORF">B0H17DRAFT_1146937</name>
</gene>
<protein>
    <submittedName>
        <fullName evidence="1">Uncharacterized protein</fullName>
    </submittedName>
</protein>
<keyword evidence="2" id="KW-1185">Reference proteome</keyword>
<accession>A0AAD7G3Y1</accession>
<sequence length="269" mass="28965">MARASGIKGCAHLVASHPVWLKHHAEVPAAIPSQNLLQRECIVTELPQANRRRGSPTHEQPHKTRCEEFLAGPKGRAKAADDEGGYGHAGPLSNVFELRGECRERAAADSQVHSRYCCRGIELIGHGPITTQRRGYSQLNKIKYKQGKGAANLPVNGSQKKGTWMIHRQFSLSLRVASVAAHERGPVVDARGSKRVVEQMREDGDGDGERQPTLLCAVGPISRTVMADAAECCTAWELAPENCPQRISCGELAAGSGGLSAINTPPSFP</sequence>
<proteinExistence type="predicted"/>
<evidence type="ECO:0000313" key="2">
    <source>
        <dbReference type="Proteomes" id="UP001221757"/>
    </source>
</evidence>
<evidence type="ECO:0000313" key="1">
    <source>
        <dbReference type="EMBL" id="KAJ7653828.1"/>
    </source>
</evidence>
<dbReference type="EMBL" id="JARKIE010000329">
    <property type="protein sequence ID" value="KAJ7653828.1"/>
    <property type="molecule type" value="Genomic_DNA"/>
</dbReference>